<proteinExistence type="predicted"/>
<dbReference type="EMBL" id="FRCX01000015">
    <property type="protein sequence ID" value="SHN43034.1"/>
    <property type="molecule type" value="Genomic_DNA"/>
</dbReference>
<gene>
    <name evidence="2" type="ORF">SAMN05192549_115163</name>
</gene>
<keyword evidence="1" id="KW-1133">Transmembrane helix</keyword>
<evidence type="ECO:0000313" key="3">
    <source>
        <dbReference type="Proteomes" id="UP000184339"/>
    </source>
</evidence>
<dbReference type="Proteomes" id="UP000184339">
    <property type="component" value="Unassembled WGS sequence"/>
</dbReference>
<accession>A0A1M7R9N4</accession>
<keyword evidence="1" id="KW-0812">Transmembrane</keyword>
<feature type="transmembrane region" description="Helical" evidence="1">
    <location>
        <begin position="12"/>
        <end position="29"/>
    </location>
</feature>
<evidence type="ECO:0000313" key="2">
    <source>
        <dbReference type="EMBL" id="SHN43034.1"/>
    </source>
</evidence>
<dbReference type="STRING" id="551987.SAMN05192549_115163"/>
<protein>
    <submittedName>
        <fullName evidence="2">Uncharacterized protein</fullName>
    </submittedName>
</protein>
<keyword evidence="1" id="KW-0472">Membrane</keyword>
<dbReference type="OrthoDB" id="9089868at2"/>
<organism evidence="2 3">
    <name type="scientific">Duganella sacchari</name>
    <dbReference type="NCBI Taxonomy" id="551987"/>
    <lineage>
        <taxon>Bacteria</taxon>
        <taxon>Pseudomonadati</taxon>
        <taxon>Pseudomonadota</taxon>
        <taxon>Betaproteobacteria</taxon>
        <taxon>Burkholderiales</taxon>
        <taxon>Oxalobacteraceae</taxon>
        <taxon>Telluria group</taxon>
        <taxon>Duganella</taxon>
    </lineage>
</organism>
<evidence type="ECO:0000256" key="1">
    <source>
        <dbReference type="SAM" id="Phobius"/>
    </source>
</evidence>
<name>A0A1M7R9N4_9BURK</name>
<dbReference type="AlphaFoldDB" id="A0A1M7R9N4"/>
<reference evidence="3" key="1">
    <citation type="submission" date="2016-11" db="EMBL/GenBank/DDBJ databases">
        <authorList>
            <person name="Varghese N."/>
            <person name="Submissions S."/>
        </authorList>
    </citation>
    <scope>NUCLEOTIDE SEQUENCE [LARGE SCALE GENOMIC DNA]</scope>
    <source>
        <strain evidence="3">Sac-22</strain>
    </source>
</reference>
<keyword evidence="3" id="KW-1185">Reference proteome</keyword>
<sequence length="205" mass="22491">MVLRAESRRRWLYAYVQTALVCGFVHGVLDDLVTSIKLLFSGKLTASGNLLRQAIEGICMALMCAYQGTLLIGEKESVYWEMVERQAKEVEGHLAAKQLVKNWERLGLALGGAEQLKTTMGVYHLHSHAGVAAMAYRMQLGPSGLIYIGGHFDEAKADGYAVELAQRIEFAKLAVQTIDFMWPSVRAIAKSAKEESANAAMPASK</sequence>